<dbReference type="SUPFAM" id="SSF52833">
    <property type="entry name" value="Thioredoxin-like"/>
    <property type="match status" value="1"/>
</dbReference>
<dbReference type="InterPro" id="IPR013766">
    <property type="entry name" value="Thioredoxin_domain"/>
</dbReference>
<dbReference type="CDD" id="cd02947">
    <property type="entry name" value="TRX_family"/>
    <property type="match status" value="1"/>
</dbReference>
<dbReference type="EMBL" id="LRQI01000048">
    <property type="protein sequence ID" value="KXA38422.1"/>
    <property type="molecule type" value="Genomic_DNA"/>
</dbReference>
<dbReference type="Proteomes" id="UP000293637">
    <property type="component" value="Unassembled WGS sequence"/>
</dbReference>
<dbReference type="STRING" id="28035.B6N84_02055"/>
<feature type="domain" description="Thioredoxin" evidence="1">
    <location>
        <begin position="19"/>
        <end position="95"/>
    </location>
</feature>
<dbReference type="Gene3D" id="3.40.30.10">
    <property type="entry name" value="Glutaredoxin"/>
    <property type="match status" value="1"/>
</dbReference>
<name>A0A133Q6D5_STALU</name>
<dbReference type="Pfam" id="PF00085">
    <property type="entry name" value="Thioredoxin"/>
    <property type="match status" value="1"/>
</dbReference>
<dbReference type="Proteomes" id="UP000070063">
    <property type="component" value="Unassembled WGS sequence"/>
</dbReference>
<reference evidence="4 6" key="2">
    <citation type="journal article" date="2019" name="Sci. Transl. Med.">
        <title>Quorum sensing between bacterial species on the skin protects against epidermal injury in atopic dermatitis.</title>
        <authorList>
            <person name="Williams M.R."/>
        </authorList>
    </citation>
    <scope>NUCLEOTIDE SEQUENCE [LARGE SCALE GENOMIC DNA]</scope>
    <source>
        <strain evidence="4 6">E7</strain>
    </source>
</reference>
<sequence>MHHKHGVNIVYENLTNIYEYRKFVDANQLCVLHVMKSGCSVCYAVLPQLDDLIQQFPRVKLGVINQNKVEDITRQLSIFTVPVDLIFFQGKEVHRQARFIDMQRFERQLVELNDNIEYK</sequence>
<evidence type="ECO:0000313" key="2">
    <source>
        <dbReference type="EMBL" id="KXA38422.1"/>
    </source>
</evidence>
<dbReference type="EMBL" id="SCHB01000001">
    <property type="protein sequence ID" value="TBW73582.1"/>
    <property type="molecule type" value="Genomic_DNA"/>
</dbReference>
<evidence type="ECO:0000259" key="1">
    <source>
        <dbReference type="Pfam" id="PF00085"/>
    </source>
</evidence>
<reference evidence="3 7" key="3">
    <citation type="submission" date="2019-07" db="EMBL/GenBank/DDBJ databases">
        <title>Comparative genome analysis of staphylococcus lugdunensis shows clonal complex-dependent diversity of the putative virulence factor, ess/type vii locus.</title>
        <authorList>
            <person name="Lebeurre J."/>
            <person name="Dahyot S."/>
            <person name="Diene S."/>
            <person name="Paulay A."/>
            <person name="Aubourg M."/>
            <person name="Argemi X."/>
            <person name="Giard J.-C."/>
            <person name="Tournier I."/>
            <person name="Francois P."/>
            <person name="Pestel-Caron M."/>
        </authorList>
    </citation>
    <scope>NUCLEOTIDE SEQUENCE [LARGE SCALE GENOMIC DNA]</scope>
    <source>
        <strain evidence="3 7">SL13</strain>
    </source>
</reference>
<dbReference type="eggNOG" id="COG0526">
    <property type="taxonomic scope" value="Bacteria"/>
</dbReference>
<reference evidence="2 5" key="1">
    <citation type="submission" date="2016-01" db="EMBL/GenBank/DDBJ databases">
        <authorList>
            <person name="Mitreva M."/>
            <person name="Pepin K.H."/>
            <person name="Mihindukulasuriya K.A."/>
            <person name="Fulton R."/>
            <person name="Fronick C."/>
            <person name="O'Laughlin M."/>
            <person name="Miner T."/>
            <person name="Herter B."/>
            <person name="Rosa B.A."/>
            <person name="Cordes M."/>
            <person name="Tomlinson C."/>
            <person name="Wollam A."/>
            <person name="Palsikar V.B."/>
            <person name="Mardis E.R."/>
            <person name="Wilson R.K."/>
        </authorList>
    </citation>
    <scope>NUCLEOTIDE SEQUENCE [LARGE SCALE GENOMIC DNA]</scope>
    <source>
        <strain evidence="2 5">MJR7738</strain>
    </source>
</reference>
<accession>A0A223I8X4</accession>
<proteinExistence type="predicted"/>
<evidence type="ECO:0000313" key="4">
    <source>
        <dbReference type="EMBL" id="TBW73582.1"/>
    </source>
</evidence>
<accession>A0A133Q6D5</accession>
<evidence type="ECO:0000313" key="5">
    <source>
        <dbReference type="Proteomes" id="UP000070063"/>
    </source>
</evidence>
<dbReference type="EMBL" id="CP041722">
    <property type="protein sequence ID" value="QEX37637.1"/>
    <property type="molecule type" value="Genomic_DNA"/>
</dbReference>
<evidence type="ECO:0000313" key="6">
    <source>
        <dbReference type="Proteomes" id="UP000293637"/>
    </source>
</evidence>
<organism evidence="4 6">
    <name type="scientific">Staphylococcus lugdunensis</name>
    <dbReference type="NCBI Taxonomy" id="28035"/>
    <lineage>
        <taxon>Bacteria</taxon>
        <taxon>Bacillati</taxon>
        <taxon>Bacillota</taxon>
        <taxon>Bacilli</taxon>
        <taxon>Bacillales</taxon>
        <taxon>Staphylococcaceae</taxon>
        <taxon>Staphylococcus</taxon>
    </lineage>
</organism>
<protein>
    <submittedName>
        <fullName evidence="3 4">Thioredoxin</fullName>
    </submittedName>
</protein>
<dbReference type="AlphaFoldDB" id="A0A133Q6D5"/>
<gene>
    <name evidence="4" type="ORF">EQ812_01910</name>
    <name evidence="3" type="ORF">FO454_01405</name>
    <name evidence="2" type="ORF">HMPREF3225_01224</name>
</gene>
<dbReference type="Proteomes" id="UP000325462">
    <property type="component" value="Chromosome"/>
</dbReference>
<dbReference type="InterPro" id="IPR036249">
    <property type="entry name" value="Thioredoxin-like_sf"/>
</dbReference>
<evidence type="ECO:0000313" key="7">
    <source>
        <dbReference type="Proteomes" id="UP000325462"/>
    </source>
</evidence>
<keyword evidence="7" id="KW-1185">Reference proteome</keyword>
<evidence type="ECO:0000313" key="3">
    <source>
        <dbReference type="EMBL" id="QEX37637.1"/>
    </source>
</evidence>